<reference evidence="2 3" key="1">
    <citation type="journal article" date="2018" name="Nat. Ecol. Evol.">
        <title>Shark genomes provide insights into elasmobranch evolution and the origin of vertebrates.</title>
        <authorList>
            <person name="Hara Y"/>
            <person name="Yamaguchi K"/>
            <person name="Onimaru K"/>
            <person name="Kadota M"/>
            <person name="Koyanagi M"/>
            <person name="Keeley SD"/>
            <person name="Tatsumi K"/>
            <person name="Tanaka K"/>
            <person name="Motone F"/>
            <person name="Kageyama Y"/>
            <person name="Nozu R"/>
            <person name="Adachi N"/>
            <person name="Nishimura O"/>
            <person name="Nakagawa R"/>
            <person name="Tanegashima C"/>
            <person name="Kiyatake I"/>
            <person name="Matsumoto R"/>
            <person name="Murakumo K"/>
            <person name="Nishida K"/>
            <person name="Terakita A"/>
            <person name="Kuratani S"/>
            <person name="Sato K"/>
            <person name="Hyodo S Kuraku.S."/>
        </authorList>
    </citation>
    <scope>NUCLEOTIDE SEQUENCE [LARGE SCALE GENOMIC DNA]</scope>
</reference>
<sequence length="205" mass="21767">MRTSIMAEREILPPDQQEPIQWRDWARTVEESNGQARQGRRLPPRPGTVRGATASVLQLAAGPTLRPGAVLPTPDQNQGEDREQGDDIPEQTVSAAVAMSAAPAQGAPSQAAAAEETTALHRGSGQEIGDRLRTSARTARQEPMGALERRPGPGRGLHIAGEVCLRRRAERPAPGLPEGDALRAEGVHDMGGLQVDQGRGAGHRS</sequence>
<feature type="compositionally biased region" description="Low complexity" evidence="1">
    <location>
        <begin position="91"/>
        <end position="117"/>
    </location>
</feature>
<dbReference type="Proteomes" id="UP000287033">
    <property type="component" value="Unassembled WGS sequence"/>
</dbReference>
<accession>A0A401SY20</accession>
<evidence type="ECO:0000313" key="2">
    <source>
        <dbReference type="EMBL" id="GCC35283.1"/>
    </source>
</evidence>
<feature type="region of interest" description="Disordered" evidence="1">
    <location>
        <begin position="170"/>
        <end position="205"/>
    </location>
</feature>
<feature type="region of interest" description="Disordered" evidence="1">
    <location>
        <begin position="28"/>
        <end position="157"/>
    </location>
</feature>
<name>A0A401SY20_CHIPU</name>
<protein>
    <submittedName>
        <fullName evidence="2">Uncharacterized protein</fullName>
    </submittedName>
</protein>
<evidence type="ECO:0000313" key="3">
    <source>
        <dbReference type="Proteomes" id="UP000287033"/>
    </source>
</evidence>
<organism evidence="2 3">
    <name type="scientific">Chiloscyllium punctatum</name>
    <name type="common">Brownbanded bambooshark</name>
    <name type="synonym">Hemiscyllium punctatum</name>
    <dbReference type="NCBI Taxonomy" id="137246"/>
    <lineage>
        <taxon>Eukaryota</taxon>
        <taxon>Metazoa</taxon>
        <taxon>Chordata</taxon>
        <taxon>Craniata</taxon>
        <taxon>Vertebrata</taxon>
        <taxon>Chondrichthyes</taxon>
        <taxon>Elasmobranchii</taxon>
        <taxon>Galeomorphii</taxon>
        <taxon>Galeoidea</taxon>
        <taxon>Orectolobiformes</taxon>
        <taxon>Hemiscylliidae</taxon>
        <taxon>Chiloscyllium</taxon>
    </lineage>
</organism>
<dbReference type="EMBL" id="BEZZ01000684">
    <property type="protein sequence ID" value="GCC35283.1"/>
    <property type="molecule type" value="Genomic_DNA"/>
</dbReference>
<keyword evidence="3" id="KW-1185">Reference proteome</keyword>
<dbReference type="AlphaFoldDB" id="A0A401SY20"/>
<comment type="caution">
    <text evidence="2">The sequence shown here is derived from an EMBL/GenBank/DDBJ whole genome shotgun (WGS) entry which is preliminary data.</text>
</comment>
<proteinExistence type="predicted"/>
<evidence type="ECO:0000256" key="1">
    <source>
        <dbReference type="SAM" id="MobiDB-lite"/>
    </source>
</evidence>
<gene>
    <name evidence="2" type="ORF">chiPu_0013766</name>
</gene>